<comment type="caution">
    <text evidence="8">Lacks conserved residue(s) required for the propagation of feature annotation.</text>
</comment>
<evidence type="ECO:0000313" key="10">
    <source>
        <dbReference type="Proteomes" id="UP000789508"/>
    </source>
</evidence>
<comment type="caution">
    <text evidence="9">The sequence shown here is derived from an EMBL/GenBank/DDBJ whole genome shotgun (WGS) entry which is preliminary data.</text>
</comment>
<dbReference type="GO" id="GO:0008250">
    <property type="term" value="C:oligosaccharyltransferase complex"/>
    <property type="evidence" value="ECO:0007669"/>
    <property type="project" value="InterPro"/>
</dbReference>
<evidence type="ECO:0000313" key="9">
    <source>
        <dbReference type="EMBL" id="CAG8617928.1"/>
    </source>
</evidence>
<accession>A0A9N9GLS3</accession>
<keyword evidence="6 8" id="KW-1133">Transmembrane helix</keyword>
<evidence type="ECO:0000256" key="8">
    <source>
        <dbReference type="RuleBase" id="RU361136"/>
    </source>
</evidence>
<keyword evidence="4 8" id="KW-0812">Transmembrane</keyword>
<comment type="function">
    <text evidence="8">Subunit of the oligosaccharyl transferase (OST) complex that catalyzes the initial transfer of a defined glycan (Glc(3)Man(9)GlcNAc(2) in eukaryotes) from the lipid carrier dolichol-pyrophosphate to an asparagine residue within an Asn-X-Ser/Thr consensus motif in nascent polypeptide chains, the first step in protein N-glycosylation. N-glycosylation occurs cotranslationally and the complex associates with the Sec61 complex at the channel-forming translocon complex that mediates protein translocation across the endoplasmic reticulum (ER). All subunits are required for a maximal enzyme activity.</text>
</comment>
<evidence type="ECO:0000256" key="7">
    <source>
        <dbReference type="ARBA" id="ARBA00023136"/>
    </source>
</evidence>
<comment type="similarity">
    <text evidence="3 8">Belongs to the DAD/OST2 family.</text>
</comment>
<dbReference type="PANTHER" id="PTHR10705:SF0">
    <property type="entry name" value="DOLICHYL-DIPHOSPHOOLIGOSACCHARIDE--PROTEIN GLYCOSYLTRANSFERASE SUBUNIT DAD1"/>
    <property type="match status" value="1"/>
</dbReference>
<dbReference type="PIRSF" id="PIRSF005588">
    <property type="entry name" value="DAD"/>
    <property type="match status" value="1"/>
</dbReference>
<comment type="subcellular location">
    <subcellularLocation>
        <location evidence="1 8">Endoplasmic reticulum membrane</location>
        <topology evidence="1 8">Multi-pass membrane protein</topology>
    </subcellularLocation>
</comment>
<dbReference type="OrthoDB" id="445566at2759"/>
<name>A0A9N9GLS3_9GLOM</name>
<proteinExistence type="inferred from homology"/>
<feature type="transmembrane region" description="Helical" evidence="8">
    <location>
        <begin position="52"/>
        <end position="72"/>
    </location>
</feature>
<dbReference type="InterPro" id="IPR003038">
    <property type="entry name" value="DAD/Ost2"/>
</dbReference>
<sequence length="92" mass="10191">MSSVKPAIDKLLKSYNKETPQNLKLIDAYLAFILVSGILQFVYVILVGTYPYNAFLAGFISTVGQFVLAAGLRIQTNPNNSGQFKTISPERY</sequence>
<feature type="transmembrane region" description="Helical" evidence="8">
    <location>
        <begin position="26"/>
        <end position="46"/>
    </location>
</feature>
<evidence type="ECO:0000256" key="2">
    <source>
        <dbReference type="ARBA" id="ARBA00004922"/>
    </source>
</evidence>
<keyword evidence="5 8" id="KW-0256">Endoplasmic reticulum</keyword>
<keyword evidence="10" id="KW-1185">Reference proteome</keyword>
<evidence type="ECO:0000256" key="3">
    <source>
        <dbReference type="ARBA" id="ARBA00009386"/>
    </source>
</evidence>
<evidence type="ECO:0000256" key="5">
    <source>
        <dbReference type="ARBA" id="ARBA00022824"/>
    </source>
</evidence>
<comment type="subunit">
    <text evidence="8">Component of the oligosaccharyltransferase (OST) complex.</text>
</comment>
<evidence type="ECO:0000256" key="4">
    <source>
        <dbReference type="ARBA" id="ARBA00022692"/>
    </source>
</evidence>
<organism evidence="9 10">
    <name type="scientific">Ambispora leptoticha</name>
    <dbReference type="NCBI Taxonomy" id="144679"/>
    <lineage>
        <taxon>Eukaryota</taxon>
        <taxon>Fungi</taxon>
        <taxon>Fungi incertae sedis</taxon>
        <taxon>Mucoromycota</taxon>
        <taxon>Glomeromycotina</taxon>
        <taxon>Glomeromycetes</taxon>
        <taxon>Archaeosporales</taxon>
        <taxon>Ambisporaceae</taxon>
        <taxon>Ambispora</taxon>
    </lineage>
</organism>
<dbReference type="PANTHER" id="PTHR10705">
    <property type="entry name" value="DOLICHYL-DIPHOSPHOOLIGOSACCHARIDE--PROTEIN GLYCOSYLTRANSFERASE SUBUNIT DAD1"/>
    <property type="match status" value="1"/>
</dbReference>
<dbReference type="Proteomes" id="UP000789508">
    <property type="component" value="Unassembled WGS sequence"/>
</dbReference>
<comment type="pathway">
    <text evidence="2 8">Protein modification; protein glycosylation.</text>
</comment>
<gene>
    <name evidence="9" type="ORF">ALEPTO_LOCUS8834</name>
</gene>
<reference evidence="9" key="1">
    <citation type="submission" date="2021-06" db="EMBL/GenBank/DDBJ databases">
        <authorList>
            <person name="Kallberg Y."/>
            <person name="Tangrot J."/>
            <person name="Rosling A."/>
        </authorList>
    </citation>
    <scope>NUCLEOTIDE SEQUENCE</scope>
    <source>
        <strain evidence="9">FL130A</strain>
    </source>
</reference>
<evidence type="ECO:0000256" key="1">
    <source>
        <dbReference type="ARBA" id="ARBA00004477"/>
    </source>
</evidence>
<dbReference type="AlphaFoldDB" id="A0A9N9GLS3"/>
<keyword evidence="7 8" id="KW-0472">Membrane</keyword>
<dbReference type="GO" id="GO:0006487">
    <property type="term" value="P:protein N-linked glycosylation"/>
    <property type="evidence" value="ECO:0007669"/>
    <property type="project" value="TreeGrafter"/>
</dbReference>
<dbReference type="EMBL" id="CAJVPS010005734">
    <property type="protein sequence ID" value="CAG8617928.1"/>
    <property type="molecule type" value="Genomic_DNA"/>
</dbReference>
<protein>
    <recommendedName>
        <fullName evidence="8">Dolichyl-diphosphooligosaccharide--protein glycosyltransferase subunit OST2</fullName>
        <shortName evidence="8">Oligosaccharyl transferase subunit OST2</shortName>
    </recommendedName>
</protein>
<dbReference type="Pfam" id="PF02109">
    <property type="entry name" value="DAD"/>
    <property type="match status" value="1"/>
</dbReference>
<evidence type="ECO:0000256" key="6">
    <source>
        <dbReference type="ARBA" id="ARBA00022989"/>
    </source>
</evidence>